<evidence type="ECO:0000313" key="2">
    <source>
        <dbReference type="Proteomes" id="UP000011865"/>
    </source>
</evidence>
<dbReference type="OrthoDB" id="28529at10239"/>
<accession>M4HN66</accession>
<dbReference type="RefSeq" id="YP_007676973.1">
    <property type="nucleotide sequence ID" value="NC_020873.1"/>
</dbReference>
<sequence length="60" mass="6745">MVDNSKTIMIIKDCIFEIVMSGTGDIEHAANYLHNVSGFSKKDVLQAVNEMIEEANREED</sequence>
<name>M4HN66_9CAUD</name>
<proteinExistence type="predicted"/>
<evidence type="ECO:0000313" key="1">
    <source>
        <dbReference type="EMBL" id="AFQ96383.1"/>
    </source>
</evidence>
<dbReference type="EMBL" id="JX094431">
    <property type="protein sequence ID" value="AFQ96383.1"/>
    <property type="molecule type" value="Genomic_DNA"/>
</dbReference>
<dbReference type="Proteomes" id="UP000011865">
    <property type="component" value="Segment"/>
</dbReference>
<protein>
    <submittedName>
        <fullName evidence="1">Uncharacterized protein</fullName>
    </submittedName>
</protein>
<dbReference type="KEGG" id="vg:15041832"/>
<organism evidence="1 2">
    <name type="scientific">Bacillus phage vB_BceM_Bc431v3</name>
    <dbReference type="NCBI Taxonomy" id="1195072"/>
    <lineage>
        <taxon>Viruses</taxon>
        <taxon>Duplodnaviria</taxon>
        <taxon>Heunggongvirae</taxon>
        <taxon>Uroviricota</taxon>
        <taxon>Caudoviricetes</taxon>
        <taxon>Herelleviridae</taxon>
        <taxon>Bastillevirinae</taxon>
        <taxon>Caeruleovirus</taxon>
        <taxon>Caeruleovirus Bc431</taxon>
    </lineage>
</organism>
<keyword evidence="2" id="KW-1185">Reference proteome</keyword>
<reference evidence="1 2" key="1">
    <citation type="journal article" date="2013" name="Virol. J.">
        <title>Genome sequence and analysis of a broad-host range lytic bacteriophage that infects the Bacillus cereus group.</title>
        <authorList>
            <person name="El-Arabi T.F."/>
            <person name="Griffiths M.W."/>
            <person name="She Y.M."/>
            <person name="Villegas A."/>
            <person name="Lingohr E.J."/>
            <person name="Kropinski A.M."/>
        </authorList>
    </citation>
    <scope>NUCLEOTIDE SEQUENCE [LARGE SCALE GENOMIC DNA]</scope>
</reference>
<gene>
    <name evidence="1" type="primary">orf074</name>
</gene>
<dbReference type="GeneID" id="15041832"/>